<evidence type="ECO:0000313" key="2">
    <source>
        <dbReference type="EMBL" id="KAB1200451.1"/>
    </source>
</evidence>
<dbReference type="EMBL" id="RXIC02000161">
    <property type="protein sequence ID" value="KAB1200451.1"/>
    <property type="molecule type" value="Genomic_DNA"/>
</dbReference>
<dbReference type="Gene3D" id="3.80.10.10">
    <property type="entry name" value="Ribonuclease Inhibitor"/>
    <property type="match status" value="2"/>
</dbReference>
<name>A0A6A1UJM1_9ROSI</name>
<dbReference type="AlphaFoldDB" id="A0A6A1UJM1"/>
<dbReference type="OrthoDB" id="1217440at2759"/>
<organism evidence="2 3">
    <name type="scientific">Morella rubra</name>
    <name type="common">Chinese bayberry</name>
    <dbReference type="NCBI Taxonomy" id="262757"/>
    <lineage>
        <taxon>Eukaryota</taxon>
        <taxon>Viridiplantae</taxon>
        <taxon>Streptophyta</taxon>
        <taxon>Embryophyta</taxon>
        <taxon>Tracheophyta</taxon>
        <taxon>Spermatophyta</taxon>
        <taxon>Magnoliopsida</taxon>
        <taxon>eudicotyledons</taxon>
        <taxon>Gunneridae</taxon>
        <taxon>Pentapetalae</taxon>
        <taxon>rosids</taxon>
        <taxon>fabids</taxon>
        <taxon>Fagales</taxon>
        <taxon>Myricaceae</taxon>
        <taxon>Morella</taxon>
    </lineage>
</organism>
<proteinExistence type="predicted"/>
<dbReference type="Proteomes" id="UP000516437">
    <property type="component" value="Unassembled WGS sequence"/>
</dbReference>
<dbReference type="InterPro" id="IPR044974">
    <property type="entry name" value="Disease_R_plants"/>
</dbReference>
<keyword evidence="3" id="KW-1185">Reference proteome</keyword>
<reference evidence="2 3" key="1">
    <citation type="journal article" date="2019" name="Plant Biotechnol. J.">
        <title>The red bayberry genome and genetic basis of sex determination.</title>
        <authorList>
            <person name="Jia H.M."/>
            <person name="Jia H.J."/>
            <person name="Cai Q.L."/>
            <person name="Wang Y."/>
            <person name="Zhao H.B."/>
            <person name="Yang W.F."/>
            <person name="Wang G.Y."/>
            <person name="Li Y.H."/>
            <person name="Zhan D.L."/>
            <person name="Shen Y.T."/>
            <person name="Niu Q.F."/>
            <person name="Chang L."/>
            <person name="Qiu J."/>
            <person name="Zhao L."/>
            <person name="Xie H.B."/>
            <person name="Fu W.Y."/>
            <person name="Jin J."/>
            <person name="Li X.W."/>
            <person name="Jiao Y."/>
            <person name="Zhou C.C."/>
            <person name="Tu T."/>
            <person name="Chai C.Y."/>
            <person name="Gao J.L."/>
            <person name="Fan L.J."/>
            <person name="van de Weg E."/>
            <person name="Wang J.Y."/>
            <person name="Gao Z.S."/>
        </authorList>
    </citation>
    <scope>NUCLEOTIDE SEQUENCE [LARGE SCALE GENOMIC DNA]</scope>
    <source>
        <tissue evidence="2">Leaves</tissue>
    </source>
</reference>
<dbReference type="PANTHER" id="PTHR11017">
    <property type="entry name" value="LEUCINE-RICH REPEAT-CONTAINING PROTEIN"/>
    <property type="match status" value="1"/>
</dbReference>
<sequence>MKKLRLFISHGARFRGKPLKYLPNELRVLVWDNYPSQVLPPKFVRNQLRVFRMHNSLIKELGGGEFKKLTRMELTGCNELREISDLSSSSNLKELDILDCPKLVKVHKSVGSLGNLVSLIVGRCCELRSFPKSLKLRSLKQLFISNCKRLKDFPEIECEMENVTTLSLHSTDLFSILFDCSDHGLKKLYLRGMNIDMLPSDMARFVRLTRLDLDDCKNLREIPELPQNIKEISARGCRSLERFSQLPKILWQFNESGLQDLKEVDVTGCHNLVCDVPKTSMFQGYPADLRVIEYCGFYPVYMNDEEEAAKDKSKMLYEGVDSNLESHWERKRKYSSTFGTQISSLEDGNDDAREEFDSKV</sequence>
<protein>
    <submittedName>
        <fullName evidence="2">Putative WRKY transcription factor 19</fullName>
    </submittedName>
</protein>
<comment type="caution">
    <text evidence="2">The sequence shown here is derived from an EMBL/GenBank/DDBJ whole genome shotgun (WGS) entry which is preliminary data.</text>
</comment>
<feature type="region of interest" description="Disordered" evidence="1">
    <location>
        <begin position="341"/>
        <end position="360"/>
    </location>
</feature>
<gene>
    <name evidence="2" type="ORF">CJ030_MR0G007191</name>
</gene>
<evidence type="ECO:0000256" key="1">
    <source>
        <dbReference type="SAM" id="MobiDB-lite"/>
    </source>
</evidence>
<dbReference type="SUPFAM" id="SSF52058">
    <property type="entry name" value="L domain-like"/>
    <property type="match status" value="1"/>
</dbReference>
<accession>A0A6A1UJM1</accession>
<evidence type="ECO:0000313" key="3">
    <source>
        <dbReference type="Proteomes" id="UP000516437"/>
    </source>
</evidence>
<dbReference type="InterPro" id="IPR032675">
    <property type="entry name" value="LRR_dom_sf"/>
</dbReference>
<dbReference type="PANTHER" id="PTHR11017:SF570">
    <property type="entry name" value="DISEASE RESISTANCE PROTEIN (TIR-NBS CLASS)-RELATED"/>
    <property type="match status" value="1"/>
</dbReference>
<dbReference type="GO" id="GO:0006952">
    <property type="term" value="P:defense response"/>
    <property type="evidence" value="ECO:0007669"/>
    <property type="project" value="InterPro"/>
</dbReference>